<comment type="caution">
    <text evidence="1">The sequence shown here is derived from an EMBL/GenBank/DDBJ whole genome shotgun (WGS) entry which is preliminary data.</text>
</comment>
<name>A0ABR1T5B0_9PEZI</name>
<accession>A0ABR1T5B0</accession>
<gene>
    <name evidence="1" type="ORF">PG993_006294</name>
</gene>
<evidence type="ECO:0008006" key="3">
    <source>
        <dbReference type="Google" id="ProtNLM"/>
    </source>
</evidence>
<evidence type="ECO:0000313" key="2">
    <source>
        <dbReference type="Proteomes" id="UP001444661"/>
    </source>
</evidence>
<proteinExistence type="predicted"/>
<keyword evidence="2" id="KW-1185">Reference proteome</keyword>
<protein>
    <recommendedName>
        <fullName evidence="3">Berberine/berberine-like domain-containing protein</fullName>
    </recommendedName>
</protein>
<organism evidence="1 2">
    <name type="scientific">Apiospora rasikravindrae</name>
    <dbReference type="NCBI Taxonomy" id="990691"/>
    <lineage>
        <taxon>Eukaryota</taxon>
        <taxon>Fungi</taxon>
        <taxon>Dikarya</taxon>
        <taxon>Ascomycota</taxon>
        <taxon>Pezizomycotina</taxon>
        <taxon>Sordariomycetes</taxon>
        <taxon>Xylariomycetidae</taxon>
        <taxon>Amphisphaeriales</taxon>
        <taxon>Apiosporaceae</taxon>
        <taxon>Apiospora</taxon>
    </lineage>
</organism>
<evidence type="ECO:0000313" key="1">
    <source>
        <dbReference type="EMBL" id="KAK8041771.1"/>
    </source>
</evidence>
<reference evidence="1 2" key="1">
    <citation type="submission" date="2023-01" db="EMBL/GenBank/DDBJ databases">
        <title>Analysis of 21 Apiospora genomes using comparative genomics revels a genus with tremendous synthesis potential of carbohydrate active enzymes and secondary metabolites.</title>
        <authorList>
            <person name="Sorensen T."/>
        </authorList>
    </citation>
    <scope>NUCLEOTIDE SEQUENCE [LARGE SCALE GENOMIC DNA]</scope>
    <source>
        <strain evidence="1 2">CBS 33761</strain>
    </source>
</reference>
<sequence length="126" mass="14016">MGMHNVPQTITSLNDERGGNVMGLNRALKGRNAIMMLLSINVAGEENREVCDVGLEAGREFLEGADAFARSEDRFVDWTYPKYADRAQNPLRTLLDPEEIKKTAVKYDPTGVFQTRPPGGFKISEV</sequence>
<dbReference type="EMBL" id="JAQQWK010000005">
    <property type="protein sequence ID" value="KAK8041771.1"/>
    <property type="molecule type" value="Genomic_DNA"/>
</dbReference>
<dbReference type="Proteomes" id="UP001444661">
    <property type="component" value="Unassembled WGS sequence"/>
</dbReference>